<comment type="subcellular location">
    <subcellularLocation>
        <location evidence="1">Cytoplasm</location>
    </subcellularLocation>
</comment>
<protein>
    <recommendedName>
        <fullName evidence="8">Hydroxylysine kinase</fullName>
        <ecNumber evidence="7">2.7.1.81</ecNumber>
    </recommendedName>
</protein>
<comment type="catalytic activity">
    <reaction evidence="5">
        <text>(5R)-5-hydroxy-L-lysine + GTP = (5R)-5-phosphooxy-L-lysine + GDP + H(+)</text>
        <dbReference type="Rhea" id="RHEA:19049"/>
        <dbReference type="ChEBI" id="CHEBI:15378"/>
        <dbReference type="ChEBI" id="CHEBI:37565"/>
        <dbReference type="ChEBI" id="CHEBI:57882"/>
        <dbReference type="ChEBI" id="CHEBI:58189"/>
        <dbReference type="ChEBI" id="CHEBI:58357"/>
        <dbReference type="EC" id="2.7.1.81"/>
    </reaction>
</comment>
<dbReference type="InterPro" id="IPR050249">
    <property type="entry name" value="Pseudomonas-type_ThrB"/>
</dbReference>
<comment type="caution">
    <text evidence="10">The sequence shown here is derived from an EMBL/GenBank/DDBJ whole genome shotgun (WGS) entry which is preliminary data.</text>
</comment>
<evidence type="ECO:0000256" key="8">
    <source>
        <dbReference type="ARBA" id="ARBA00040505"/>
    </source>
</evidence>
<dbReference type="Proteomes" id="UP000613160">
    <property type="component" value="Unassembled WGS sequence"/>
</dbReference>
<dbReference type="PANTHER" id="PTHR21064:SF1">
    <property type="entry name" value="HYDROXYLYSINE KINASE"/>
    <property type="match status" value="1"/>
</dbReference>
<evidence type="ECO:0000259" key="9">
    <source>
        <dbReference type="Pfam" id="PF01636"/>
    </source>
</evidence>
<dbReference type="GO" id="GO:0005737">
    <property type="term" value="C:cytoplasm"/>
    <property type="evidence" value="ECO:0007669"/>
    <property type="project" value="UniProtKB-SubCell"/>
</dbReference>
<reference evidence="10" key="1">
    <citation type="journal article" date="2014" name="Int. J. Syst. Evol. Microbiol.">
        <title>Complete genome sequence of Corynebacterium casei LMG S-19264T (=DSM 44701T), isolated from a smear-ripened cheese.</title>
        <authorList>
            <consortium name="US DOE Joint Genome Institute (JGI-PGF)"/>
            <person name="Walter F."/>
            <person name="Albersmeier A."/>
            <person name="Kalinowski J."/>
            <person name="Ruckert C."/>
        </authorList>
    </citation>
    <scope>NUCLEOTIDE SEQUENCE</scope>
    <source>
        <strain evidence="10">CGMCC 1.15493</strain>
    </source>
</reference>
<gene>
    <name evidence="10" type="ORF">GCM10011335_35690</name>
</gene>
<evidence type="ECO:0000313" key="10">
    <source>
        <dbReference type="EMBL" id="GGD29429.1"/>
    </source>
</evidence>
<comment type="function">
    <text evidence="6">Catalyzes the GTP-dependent phosphorylation of 5-hydroxy-L-lysine.</text>
</comment>
<keyword evidence="4" id="KW-0418">Kinase</keyword>
<dbReference type="InterPro" id="IPR011009">
    <property type="entry name" value="Kinase-like_dom_sf"/>
</dbReference>
<dbReference type="GO" id="GO:0047992">
    <property type="term" value="F:hydroxylysine kinase activity"/>
    <property type="evidence" value="ECO:0007669"/>
    <property type="project" value="UniProtKB-EC"/>
</dbReference>
<name>A0A916Y4K8_9HYPH</name>
<evidence type="ECO:0000256" key="7">
    <source>
        <dbReference type="ARBA" id="ARBA00038873"/>
    </source>
</evidence>
<dbReference type="InterPro" id="IPR002575">
    <property type="entry name" value="Aminoglycoside_PTrfase"/>
</dbReference>
<dbReference type="Pfam" id="PF01636">
    <property type="entry name" value="APH"/>
    <property type="match status" value="1"/>
</dbReference>
<evidence type="ECO:0000256" key="2">
    <source>
        <dbReference type="ARBA" id="ARBA00022490"/>
    </source>
</evidence>
<accession>A0A916Y4K8</accession>
<dbReference type="RefSeq" id="WP_188853238.1">
    <property type="nucleotide sequence ID" value="NZ_BMJJ01000009.1"/>
</dbReference>
<organism evidence="10 11">
    <name type="scientific">Aureimonas glaciei</name>
    <dbReference type="NCBI Taxonomy" id="1776957"/>
    <lineage>
        <taxon>Bacteria</taxon>
        <taxon>Pseudomonadati</taxon>
        <taxon>Pseudomonadota</taxon>
        <taxon>Alphaproteobacteria</taxon>
        <taxon>Hyphomicrobiales</taxon>
        <taxon>Aurantimonadaceae</taxon>
        <taxon>Aureimonas</taxon>
    </lineage>
</organism>
<dbReference type="AlphaFoldDB" id="A0A916Y4K8"/>
<feature type="domain" description="Aminoglycoside phosphotransferase" evidence="9">
    <location>
        <begin position="38"/>
        <end position="271"/>
    </location>
</feature>
<keyword evidence="3" id="KW-0808">Transferase</keyword>
<proteinExistence type="predicted"/>
<keyword evidence="11" id="KW-1185">Reference proteome</keyword>
<dbReference type="SUPFAM" id="SSF56112">
    <property type="entry name" value="Protein kinase-like (PK-like)"/>
    <property type="match status" value="1"/>
</dbReference>
<dbReference type="EC" id="2.7.1.81" evidence="7"/>
<reference evidence="10" key="2">
    <citation type="submission" date="2020-09" db="EMBL/GenBank/DDBJ databases">
        <authorList>
            <person name="Sun Q."/>
            <person name="Zhou Y."/>
        </authorList>
    </citation>
    <scope>NUCLEOTIDE SEQUENCE</scope>
    <source>
        <strain evidence="10">CGMCC 1.15493</strain>
    </source>
</reference>
<evidence type="ECO:0000256" key="3">
    <source>
        <dbReference type="ARBA" id="ARBA00022679"/>
    </source>
</evidence>
<evidence type="ECO:0000256" key="1">
    <source>
        <dbReference type="ARBA" id="ARBA00004496"/>
    </source>
</evidence>
<evidence type="ECO:0000313" key="11">
    <source>
        <dbReference type="Proteomes" id="UP000613160"/>
    </source>
</evidence>
<evidence type="ECO:0000256" key="5">
    <source>
        <dbReference type="ARBA" id="ARBA00036820"/>
    </source>
</evidence>
<dbReference type="Gene3D" id="3.90.1200.10">
    <property type="match status" value="1"/>
</dbReference>
<evidence type="ECO:0000256" key="6">
    <source>
        <dbReference type="ARBA" id="ARBA00037368"/>
    </source>
</evidence>
<dbReference type="PANTHER" id="PTHR21064">
    <property type="entry name" value="AMINOGLYCOSIDE PHOSPHOTRANSFERASE DOMAIN-CONTAINING PROTEIN-RELATED"/>
    <property type="match status" value="1"/>
</dbReference>
<evidence type="ECO:0000256" key="4">
    <source>
        <dbReference type="ARBA" id="ARBA00022777"/>
    </source>
</evidence>
<dbReference type="EMBL" id="BMJJ01000009">
    <property type="protein sequence ID" value="GGD29429.1"/>
    <property type="molecule type" value="Genomic_DNA"/>
</dbReference>
<keyword evidence="2" id="KW-0963">Cytoplasm</keyword>
<sequence length="345" mass="37083">MPPTATAPDILNAQWEPCPIPEVEALALAVFGKAGTAKRLTSERDETFRLSTAAGSFTLKIANPVEDVRALAFQSAVFLHLAKTQLAVPVPRLVPTLGGEASHALEVPGGSRVVRLLTYLDGDLLGATPAGPKLCHDLGQALGSLSAGLAGATARPPAGKLLWDLSHFHELADRLDFVAAERRPRVQAVLDAFSSRVLPILADLPAQVIHNDFNPYNILIDPDVPDAVVGIIDFGDMVFGPRVNDLAIAAAYHVWSEDWAEKLSALLRGFGAVVRLTPAEIEVLPTLVTARLAMTVIITEWRAALRPDEAPYILRNHRSAWLGLARLAEASDADLRQLIHDSCKV</sequence>